<organism evidence="2">
    <name type="scientific">human gut metagenome</name>
    <dbReference type="NCBI Taxonomy" id="408170"/>
    <lineage>
        <taxon>unclassified sequences</taxon>
        <taxon>metagenomes</taxon>
        <taxon>organismal metagenomes</taxon>
    </lineage>
</organism>
<dbReference type="CDD" id="cd05466">
    <property type="entry name" value="PBP2_LTTR_substrate"/>
    <property type="match status" value="1"/>
</dbReference>
<feature type="domain" description="LysR substrate-binding" evidence="1">
    <location>
        <begin position="51"/>
        <end position="232"/>
    </location>
</feature>
<protein>
    <submittedName>
        <fullName evidence="2">Transcriptional regulator, LysR family</fullName>
    </submittedName>
</protein>
<dbReference type="InterPro" id="IPR036390">
    <property type="entry name" value="WH_DNA-bd_sf"/>
</dbReference>
<dbReference type="InterPro" id="IPR050950">
    <property type="entry name" value="HTH-type_LysR_regulators"/>
</dbReference>
<comment type="caution">
    <text evidence="2">The sequence shown here is derived from an EMBL/GenBank/DDBJ whole genome shotgun (WGS) entry which is preliminary data.</text>
</comment>
<dbReference type="InterPro" id="IPR036388">
    <property type="entry name" value="WH-like_DNA-bd_sf"/>
</dbReference>
<dbReference type="Pfam" id="PF03466">
    <property type="entry name" value="LysR_substrate"/>
    <property type="match status" value="1"/>
</dbReference>
<dbReference type="SUPFAM" id="SSF53850">
    <property type="entry name" value="Periplasmic binding protein-like II"/>
    <property type="match status" value="1"/>
</dbReference>
<dbReference type="GO" id="GO:0006355">
    <property type="term" value="P:regulation of DNA-templated transcription"/>
    <property type="evidence" value="ECO:0007669"/>
    <property type="project" value="TreeGrafter"/>
</dbReference>
<dbReference type="Gene3D" id="1.10.10.10">
    <property type="entry name" value="Winged helix-like DNA-binding domain superfamily/Winged helix DNA-binding domain"/>
    <property type="match status" value="1"/>
</dbReference>
<feature type="non-terminal residue" evidence="2">
    <location>
        <position position="234"/>
    </location>
</feature>
<proteinExistence type="predicted"/>
<dbReference type="EMBL" id="AJWY01009145">
    <property type="protein sequence ID" value="EKC59220.1"/>
    <property type="molecule type" value="Genomic_DNA"/>
</dbReference>
<dbReference type="Gene3D" id="3.40.190.10">
    <property type="entry name" value="Periplasmic binding protein-like II"/>
    <property type="match status" value="2"/>
</dbReference>
<gene>
    <name evidence="2" type="ORF">LEA_13473</name>
</gene>
<dbReference type="PANTHER" id="PTHR30419:SF28">
    <property type="entry name" value="HTH-TYPE TRANSCRIPTIONAL REGULATOR BSDA"/>
    <property type="match status" value="1"/>
</dbReference>
<name>K1SZK6_9ZZZZ</name>
<evidence type="ECO:0000259" key="1">
    <source>
        <dbReference type="Pfam" id="PF03466"/>
    </source>
</evidence>
<dbReference type="SUPFAM" id="SSF46785">
    <property type="entry name" value="Winged helix' DNA-binding domain"/>
    <property type="match status" value="1"/>
</dbReference>
<sequence length="234" mass="25411">MEAECGFPLFTRTKSGVTMTAAAENLLPAIQRLLASSESLDQSIAQINGMHKGVLRLGVFNSACVTWLPQLVPQFQLDFPGIDVQIYQGSYADICAWVKNGTAEIGFLSNSSALDLDFEPLYDDELVCIAPASYRPARPGCVSAEELRGQPFVSQLADVDADIQSYFKTNDLRVDSRCYIVDDQSMIAMVACGRGFAIMPELMFKTGTDPHGCQVLRLEPAATRSIGLACLARG</sequence>
<reference evidence="2" key="1">
    <citation type="journal article" date="2013" name="Environ. Microbiol.">
        <title>Microbiota from the distal guts of lean and obese adolescents exhibit partial functional redundancy besides clear differences in community structure.</title>
        <authorList>
            <person name="Ferrer M."/>
            <person name="Ruiz A."/>
            <person name="Lanza F."/>
            <person name="Haange S.B."/>
            <person name="Oberbach A."/>
            <person name="Till H."/>
            <person name="Bargiela R."/>
            <person name="Campoy C."/>
            <person name="Segura M.T."/>
            <person name="Richter M."/>
            <person name="von Bergen M."/>
            <person name="Seifert J."/>
            <person name="Suarez A."/>
        </authorList>
    </citation>
    <scope>NUCLEOTIDE SEQUENCE</scope>
</reference>
<dbReference type="InterPro" id="IPR005119">
    <property type="entry name" value="LysR_subst-bd"/>
</dbReference>
<accession>K1SZK6</accession>
<evidence type="ECO:0000313" key="2">
    <source>
        <dbReference type="EMBL" id="EKC59220.1"/>
    </source>
</evidence>
<dbReference type="GO" id="GO:0005829">
    <property type="term" value="C:cytosol"/>
    <property type="evidence" value="ECO:0007669"/>
    <property type="project" value="TreeGrafter"/>
</dbReference>
<dbReference type="AlphaFoldDB" id="K1SZK6"/>
<dbReference type="PANTHER" id="PTHR30419">
    <property type="entry name" value="HTH-TYPE TRANSCRIPTIONAL REGULATOR YBHD"/>
    <property type="match status" value="1"/>
</dbReference>